<evidence type="ECO:0000256" key="1">
    <source>
        <dbReference type="ARBA" id="ARBA00006484"/>
    </source>
</evidence>
<dbReference type="EMBL" id="JBBKTW010000007">
    <property type="protein sequence ID" value="MEN2990633.1"/>
    <property type="molecule type" value="Genomic_DNA"/>
</dbReference>
<protein>
    <submittedName>
        <fullName evidence="4">SDR family oxidoreductase</fullName>
    </submittedName>
</protein>
<sequence>MELGLKGKTVLITGASKGIGLAAAWSFAREGATLHLAARSGDALVEAKALIEAECGVSVTIHAMDLSSDAQMLALADAAGDIDILINNAGNIPSGPIDAVDDTAWRRGFDLKVFGYVSLTRVVYARMQARGHGVIINDIGNSGENWDANYIAGSTGNAALMAFTRALGGVSLDYGIRVLGVNPGPVETDRMVRLMKRRAVDMFGDEGRWRELFDRYPGGRPATAEEVADLMVFLASPRAGYVSGTIVTIDGGIASRGSIIKDGGRRGAAAVAGALEEIEA</sequence>
<proteinExistence type="inferred from homology"/>
<evidence type="ECO:0000313" key="5">
    <source>
        <dbReference type="Proteomes" id="UP001413721"/>
    </source>
</evidence>
<keyword evidence="5" id="KW-1185">Reference proteome</keyword>
<dbReference type="Pfam" id="PF00106">
    <property type="entry name" value="adh_short"/>
    <property type="match status" value="1"/>
</dbReference>
<name>A0ABU9YPA8_9PROT</name>
<organism evidence="4 5">
    <name type="scientific">Tistrella arctica</name>
    <dbReference type="NCBI Taxonomy" id="3133430"/>
    <lineage>
        <taxon>Bacteria</taxon>
        <taxon>Pseudomonadati</taxon>
        <taxon>Pseudomonadota</taxon>
        <taxon>Alphaproteobacteria</taxon>
        <taxon>Geminicoccales</taxon>
        <taxon>Geminicoccaceae</taxon>
        <taxon>Tistrella</taxon>
    </lineage>
</organism>
<evidence type="ECO:0000313" key="4">
    <source>
        <dbReference type="EMBL" id="MEN2990633.1"/>
    </source>
</evidence>
<accession>A0ABU9YPA8</accession>
<dbReference type="InterPro" id="IPR036291">
    <property type="entry name" value="NAD(P)-bd_dom_sf"/>
</dbReference>
<reference evidence="4 5" key="1">
    <citation type="submission" date="2024-03" db="EMBL/GenBank/DDBJ databases">
        <title>High-quality draft genome sequencing of Tistrella sp. BH-R2-4.</title>
        <authorList>
            <person name="Dong C."/>
        </authorList>
    </citation>
    <scope>NUCLEOTIDE SEQUENCE [LARGE SCALE GENOMIC DNA]</scope>
    <source>
        <strain evidence="4 5">BH-R2-4</strain>
    </source>
</reference>
<evidence type="ECO:0000256" key="3">
    <source>
        <dbReference type="ARBA" id="ARBA00023027"/>
    </source>
</evidence>
<dbReference type="Gene3D" id="3.40.50.720">
    <property type="entry name" value="NAD(P)-binding Rossmann-like Domain"/>
    <property type="match status" value="1"/>
</dbReference>
<dbReference type="Proteomes" id="UP001413721">
    <property type="component" value="Unassembled WGS sequence"/>
</dbReference>
<dbReference type="NCBIfam" id="NF004779">
    <property type="entry name" value="PRK06125.1"/>
    <property type="match status" value="1"/>
</dbReference>
<gene>
    <name evidence="4" type="ORF">WG926_20130</name>
</gene>
<keyword evidence="3" id="KW-0520">NAD</keyword>
<dbReference type="PRINTS" id="PR00081">
    <property type="entry name" value="GDHRDH"/>
</dbReference>
<comment type="caution">
    <text evidence="4">The sequence shown here is derived from an EMBL/GenBank/DDBJ whole genome shotgun (WGS) entry which is preliminary data.</text>
</comment>
<dbReference type="PANTHER" id="PTHR43477">
    <property type="entry name" value="DIHYDROANTICAPSIN 7-DEHYDROGENASE"/>
    <property type="match status" value="1"/>
</dbReference>
<dbReference type="RefSeq" id="WP_345932069.1">
    <property type="nucleotide sequence ID" value="NZ_JBBKTV010000002.1"/>
</dbReference>
<keyword evidence="2" id="KW-0560">Oxidoreductase</keyword>
<comment type="similarity">
    <text evidence="1">Belongs to the short-chain dehydrogenases/reductases (SDR) family.</text>
</comment>
<dbReference type="InterPro" id="IPR051122">
    <property type="entry name" value="SDR_DHRS6-like"/>
</dbReference>
<dbReference type="InterPro" id="IPR002347">
    <property type="entry name" value="SDR_fam"/>
</dbReference>
<evidence type="ECO:0000256" key="2">
    <source>
        <dbReference type="ARBA" id="ARBA00023002"/>
    </source>
</evidence>
<dbReference type="PANTHER" id="PTHR43477:SF4">
    <property type="entry name" value="DEHYDROGENASE_REDUCTASE SDR FAMILY MEMBER 6"/>
    <property type="match status" value="1"/>
</dbReference>
<dbReference type="SUPFAM" id="SSF51735">
    <property type="entry name" value="NAD(P)-binding Rossmann-fold domains"/>
    <property type="match status" value="1"/>
</dbReference>